<sequence length="72" mass="8322">MGDDQYLKLDDIANYENITTLEIEHINATDSNVVNRYYANISRDLYQEYIEFLGGIMSGDPSKRIECLKRDG</sequence>
<dbReference type="Proteomes" id="UP000095085">
    <property type="component" value="Unassembled WGS sequence"/>
</dbReference>
<accession>A0A1E4RDM8</accession>
<evidence type="ECO:0000313" key="2">
    <source>
        <dbReference type="Proteomes" id="UP000095085"/>
    </source>
</evidence>
<dbReference type="RefSeq" id="XP_020074418.1">
    <property type="nucleotide sequence ID" value="XM_020221683.1"/>
</dbReference>
<keyword evidence="2" id="KW-1185">Reference proteome</keyword>
<dbReference type="GeneID" id="30996232"/>
<evidence type="ECO:0000313" key="1">
    <source>
        <dbReference type="EMBL" id="ODV65351.1"/>
    </source>
</evidence>
<name>A0A1E4RDM8_9ASCO</name>
<dbReference type="EMBL" id="KV454544">
    <property type="protein sequence ID" value="ODV65351.1"/>
    <property type="molecule type" value="Genomic_DNA"/>
</dbReference>
<organism evidence="1 2">
    <name type="scientific">Hyphopichia burtonii NRRL Y-1933</name>
    <dbReference type="NCBI Taxonomy" id="984485"/>
    <lineage>
        <taxon>Eukaryota</taxon>
        <taxon>Fungi</taxon>
        <taxon>Dikarya</taxon>
        <taxon>Ascomycota</taxon>
        <taxon>Saccharomycotina</taxon>
        <taxon>Pichiomycetes</taxon>
        <taxon>Debaryomycetaceae</taxon>
        <taxon>Hyphopichia</taxon>
    </lineage>
</organism>
<gene>
    <name evidence="1" type="ORF">HYPBUDRAFT_153704</name>
</gene>
<protein>
    <submittedName>
        <fullName evidence="1">Uncharacterized protein</fullName>
    </submittedName>
</protein>
<dbReference type="AlphaFoldDB" id="A0A1E4RDM8"/>
<proteinExistence type="predicted"/>
<reference evidence="2" key="1">
    <citation type="submission" date="2016-05" db="EMBL/GenBank/DDBJ databases">
        <title>Comparative genomics of biotechnologically important yeasts.</title>
        <authorList>
            <consortium name="DOE Joint Genome Institute"/>
            <person name="Riley R."/>
            <person name="Haridas S."/>
            <person name="Wolfe K.H."/>
            <person name="Lopes M.R."/>
            <person name="Hittinger C.T."/>
            <person name="Goker M."/>
            <person name="Salamov A."/>
            <person name="Wisecaver J."/>
            <person name="Long T.M."/>
            <person name="Aerts A.L."/>
            <person name="Barry K."/>
            <person name="Choi C."/>
            <person name="Clum A."/>
            <person name="Coughlan A.Y."/>
            <person name="Deshpande S."/>
            <person name="Douglass A.P."/>
            <person name="Hanson S.J."/>
            <person name="Klenk H.-P."/>
            <person name="Labutti K."/>
            <person name="Lapidus A."/>
            <person name="Lindquist E."/>
            <person name="Lipzen A."/>
            <person name="Meier-Kolthoff J.P."/>
            <person name="Ohm R.A."/>
            <person name="Otillar R.P."/>
            <person name="Pangilinan J."/>
            <person name="Peng Y."/>
            <person name="Rokas A."/>
            <person name="Rosa C.A."/>
            <person name="Scheuner C."/>
            <person name="Sibirny A.A."/>
            <person name="Slot J.C."/>
            <person name="Stielow J.B."/>
            <person name="Sun H."/>
            <person name="Kurtzman C.P."/>
            <person name="Blackwell M."/>
            <person name="Grigoriev I.V."/>
            <person name="Jeffries T.W."/>
        </authorList>
    </citation>
    <scope>NUCLEOTIDE SEQUENCE [LARGE SCALE GENOMIC DNA]</scope>
    <source>
        <strain evidence="2">NRRL Y-1933</strain>
    </source>
</reference>